<comment type="caution">
    <text evidence="12">The sequence shown here is derived from an EMBL/GenBank/DDBJ whole genome shotgun (WGS) entry which is preliminary data.</text>
</comment>
<dbReference type="GO" id="GO:0016020">
    <property type="term" value="C:membrane"/>
    <property type="evidence" value="ECO:0007669"/>
    <property type="project" value="InterPro"/>
</dbReference>
<evidence type="ECO:0000259" key="11">
    <source>
        <dbReference type="Pfam" id="PF07730"/>
    </source>
</evidence>
<dbReference type="SUPFAM" id="SSF55874">
    <property type="entry name" value="ATPase domain of HSP90 chaperone/DNA topoisomerase II/histidine kinase"/>
    <property type="match status" value="1"/>
</dbReference>
<dbReference type="EMBL" id="PYBJ01000018">
    <property type="protein sequence ID" value="PSM40594.1"/>
    <property type="molecule type" value="Genomic_DNA"/>
</dbReference>
<protein>
    <recommendedName>
        <fullName evidence="2">histidine kinase</fullName>
        <ecNumber evidence="2">2.7.13.3</ecNumber>
    </recommendedName>
</protein>
<reference evidence="12 13" key="1">
    <citation type="submission" date="2018-03" db="EMBL/GenBank/DDBJ databases">
        <title>Streptomyces dioscori sp. nov., a novel endophytic actinobacterium isolated from bulbil of Dioscorea bulbifera L.</title>
        <authorList>
            <person name="Zhikuan W."/>
        </authorList>
    </citation>
    <scope>NUCLEOTIDE SEQUENCE [LARGE SCALE GENOMIC DNA]</scope>
    <source>
        <strain evidence="12 13">A217</strain>
    </source>
</reference>
<feature type="domain" description="Signal transduction histidine kinase subgroup 3 dimerisation and phosphoacceptor" evidence="11">
    <location>
        <begin position="210"/>
        <end position="275"/>
    </location>
</feature>
<dbReference type="GO" id="GO:0005524">
    <property type="term" value="F:ATP binding"/>
    <property type="evidence" value="ECO:0007669"/>
    <property type="project" value="UniProtKB-KW"/>
</dbReference>
<evidence type="ECO:0000313" key="12">
    <source>
        <dbReference type="EMBL" id="PSM40594.1"/>
    </source>
</evidence>
<dbReference type="CDD" id="cd16917">
    <property type="entry name" value="HATPase_UhpB-NarQ-NarX-like"/>
    <property type="match status" value="1"/>
</dbReference>
<feature type="transmembrane region" description="Helical" evidence="9">
    <location>
        <begin position="66"/>
        <end position="86"/>
    </location>
</feature>
<dbReference type="Gene3D" id="3.30.565.10">
    <property type="entry name" value="Histidine kinase-like ATPase, C-terminal domain"/>
    <property type="match status" value="1"/>
</dbReference>
<keyword evidence="5" id="KW-0547">Nucleotide-binding</keyword>
<evidence type="ECO:0000256" key="8">
    <source>
        <dbReference type="ARBA" id="ARBA00023012"/>
    </source>
</evidence>
<keyword evidence="9" id="KW-0472">Membrane</keyword>
<dbReference type="InterPro" id="IPR011712">
    <property type="entry name" value="Sig_transdc_His_kin_sub3_dim/P"/>
</dbReference>
<proteinExistence type="predicted"/>
<feature type="transmembrane region" description="Helical" evidence="9">
    <location>
        <begin position="93"/>
        <end position="112"/>
    </location>
</feature>
<evidence type="ECO:0000256" key="3">
    <source>
        <dbReference type="ARBA" id="ARBA00022553"/>
    </source>
</evidence>
<dbReference type="AlphaFoldDB" id="A0A2P8Q2V2"/>
<dbReference type="Gene3D" id="1.20.5.1930">
    <property type="match status" value="1"/>
</dbReference>
<evidence type="ECO:0000256" key="2">
    <source>
        <dbReference type="ARBA" id="ARBA00012438"/>
    </source>
</evidence>
<evidence type="ECO:0000256" key="7">
    <source>
        <dbReference type="ARBA" id="ARBA00022840"/>
    </source>
</evidence>
<keyword evidence="9" id="KW-0812">Transmembrane</keyword>
<feature type="transmembrane region" description="Helical" evidence="9">
    <location>
        <begin position="40"/>
        <end position="60"/>
    </location>
</feature>
<dbReference type="OrthoDB" id="227596at2"/>
<sequence length="424" mass="43880">MTSPGLRRSRAVVEYGRGVASRSPLPLFTLFTRGLGRRSLVALDCVAAGTYTALLVGTTVVGDRSAASGAVLSAGAECVLIGATALPVAVRRLWPVPVLGVVLVMTTASILLDAVRDPFVASACALYSVALAGRGGLRTFTASVGLLGLAGVFARPLTTAPYWWMNGPGLVLFGWATMGAAWVVGRAVAERRAYAAVLAEQSAQRAVAEERLHIAREVHDIVSHSMGLIAVKASIANHVAPSRPQEAQDALRVIESISRGALDDVRALLGVLRSGTSGGAPVVAETAPAPGVDALPDLAERARTAGVEVELRVIDADRVPEGVGLSVFRIVQEALTNVVKHAGPARCRVTVEAVEDAVSVEVTDDGGPGAAARARPGGQGLVGMRERVEVYGGRFFSGTMPEGGFRVAARIPFERVHGVAGGVL</sequence>
<keyword evidence="9" id="KW-1133">Transmembrane helix</keyword>
<organism evidence="12 13">
    <name type="scientific">Streptomyces dioscori</name>
    <dbReference type="NCBI Taxonomy" id="2109333"/>
    <lineage>
        <taxon>Bacteria</taxon>
        <taxon>Bacillati</taxon>
        <taxon>Actinomycetota</taxon>
        <taxon>Actinomycetes</taxon>
        <taxon>Kitasatosporales</taxon>
        <taxon>Streptomycetaceae</taxon>
        <taxon>Streptomyces</taxon>
        <taxon>Streptomyces aurantiacus group</taxon>
    </lineage>
</organism>
<keyword evidence="6 12" id="KW-0418">Kinase</keyword>
<keyword evidence="4" id="KW-0808">Transferase</keyword>
<name>A0A2P8Q2V2_9ACTN</name>
<dbReference type="InterPro" id="IPR050482">
    <property type="entry name" value="Sensor_HK_TwoCompSys"/>
</dbReference>
<dbReference type="Pfam" id="PF02518">
    <property type="entry name" value="HATPase_c"/>
    <property type="match status" value="1"/>
</dbReference>
<evidence type="ECO:0000256" key="9">
    <source>
        <dbReference type="SAM" id="Phobius"/>
    </source>
</evidence>
<dbReference type="EC" id="2.7.13.3" evidence="2"/>
<dbReference type="GO" id="GO:0000155">
    <property type="term" value="F:phosphorelay sensor kinase activity"/>
    <property type="evidence" value="ECO:0007669"/>
    <property type="project" value="InterPro"/>
</dbReference>
<keyword evidence="7" id="KW-0067">ATP-binding</keyword>
<dbReference type="GO" id="GO:0046983">
    <property type="term" value="F:protein dimerization activity"/>
    <property type="evidence" value="ECO:0007669"/>
    <property type="project" value="InterPro"/>
</dbReference>
<dbReference type="PANTHER" id="PTHR24421">
    <property type="entry name" value="NITRATE/NITRITE SENSOR PROTEIN NARX-RELATED"/>
    <property type="match status" value="1"/>
</dbReference>
<dbReference type="InterPro" id="IPR003594">
    <property type="entry name" value="HATPase_dom"/>
</dbReference>
<keyword evidence="8" id="KW-0902">Two-component regulatory system</keyword>
<evidence type="ECO:0000313" key="13">
    <source>
        <dbReference type="Proteomes" id="UP000240429"/>
    </source>
</evidence>
<comment type="catalytic activity">
    <reaction evidence="1">
        <text>ATP + protein L-histidine = ADP + protein N-phospho-L-histidine.</text>
        <dbReference type="EC" id="2.7.13.3"/>
    </reaction>
</comment>
<keyword evidence="3" id="KW-0597">Phosphoprotein</keyword>
<evidence type="ECO:0000256" key="1">
    <source>
        <dbReference type="ARBA" id="ARBA00000085"/>
    </source>
</evidence>
<dbReference type="InterPro" id="IPR036890">
    <property type="entry name" value="HATPase_C_sf"/>
</dbReference>
<evidence type="ECO:0000256" key="6">
    <source>
        <dbReference type="ARBA" id="ARBA00022777"/>
    </source>
</evidence>
<evidence type="ECO:0000259" key="10">
    <source>
        <dbReference type="Pfam" id="PF02518"/>
    </source>
</evidence>
<accession>A0A2P8Q2V2</accession>
<dbReference type="PANTHER" id="PTHR24421:SF10">
    <property type="entry name" value="NITRATE_NITRITE SENSOR PROTEIN NARQ"/>
    <property type="match status" value="1"/>
</dbReference>
<dbReference type="Pfam" id="PF07730">
    <property type="entry name" value="HisKA_3"/>
    <property type="match status" value="1"/>
</dbReference>
<feature type="transmembrane region" description="Helical" evidence="9">
    <location>
        <begin position="144"/>
        <end position="164"/>
    </location>
</feature>
<gene>
    <name evidence="12" type="ORF">C6Y14_25935</name>
</gene>
<evidence type="ECO:0000256" key="5">
    <source>
        <dbReference type="ARBA" id="ARBA00022741"/>
    </source>
</evidence>
<dbReference type="Proteomes" id="UP000240429">
    <property type="component" value="Unassembled WGS sequence"/>
</dbReference>
<evidence type="ECO:0000256" key="4">
    <source>
        <dbReference type="ARBA" id="ARBA00022679"/>
    </source>
</evidence>
<feature type="domain" description="Histidine kinase/HSP90-like ATPase" evidence="10">
    <location>
        <begin position="326"/>
        <end position="414"/>
    </location>
</feature>
<keyword evidence="13" id="KW-1185">Reference proteome</keyword>
<feature type="transmembrane region" description="Helical" evidence="9">
    <location>
        <begin position="170"/>
        <end position="189"/>
    </location>
</feature>